<dbReference type="Pfam" id="PF01636">
    <property type="entry name" value="APH"/>
    <property type="match status" value="1"/>
</dbReference>
<dbReference type="EMBL" id="QGML01002201">
    <property type="protein sequence ID" value="TVY87724.1"/>
    <property type="molecule type" value="Genomic_DNA"/>
</dbReference>
<evidence type="ECO:0000256" key="1">
    <source>
        <dbReference type="SAM" id="MobiDB-lite"/>
    </source>
</evidence>
<dbReference type="GO" id="GO:0005739">
    <property type="term" value="C:mitochondrion"/>
    <property type="evidence" value="ECO:0007669"/>
    <property type="project" value="TreeGrafter"/>
</dbReference>
<dbReference type="Proteomes" id="UP000315522">
    <property type="component" value="Unassembled WGS sequence"/>
</dbReference>
<dbReference type="Gene3D" id="3.30.200.20">
    <property type="entry name" value="Phosphorylase Kinase, domain 1"/>
    <property type="match status" value="1"/>
</dbReference>
<comment type="caution">
    <text evidence="3">The sequence shown here is derived from an EMBL/GenBank/DDBJ whole genome shotgun (WGS) entry which is preliminary data.</text>
</comment>
<dbReference type="Gene3D" id="3.90.1200.10">
    <property type="match status" value="1"/>
</dbReference>
<evidence type="ECO:0000259" key="2">
    <source>
        <dbReference type="Pfam" id="PF01636"/>
    </source>
</evidence>
<dbReference type="PANTHER" id="PTHR36091:SF2">
    <property type="entry name" value="AMINOGLYCOSIDE PHOSPHOTRANSFERASE DOMAIN-CONTAINING PROTEIN"/>
    <property type="match status" value="1"/>
</dbReference>
<dbReference type="InterPro" id="IPR011009">
    <property type="entry name" value="Kinase-like_dom_sf"/>
</dbReference>
<gene>
    <name evidence="3" type="primary">AIM9_1</name>
    <name evidence="3" type="ORF">LAWI1_G008080</name>
</gene>
<feature type="domain" description="Aminoglycoside phosphotransferase" evidence="2">
    <location>
        <begin position="101"/>
        <end position="341"/>
    </location>
</feature>
<reference evidence="3 4" key="1">
    <citation type="submission" date="2018-05" db="EMBL/GenBank/DDBJ databases">
        <title>Genome sequencing and assembly of the regulated plant pathogen Lachnellula willkommii and related sister species for the development of diagnostic species identification markers.</title>
        <authorList>
            <person name="Giroux E."/>
            <person name="Bilodeau G."/>
        </authorList>
    </citation>
    <scope>NUCLEOTIDE SEQUENCE [LARGE SCALE GENOMIC DNA]</scope>
    <source>
        <strain evidence="3 4">CBS 172.35</strain>
    </source>
</reference>
<sequence>MKTRQEATAKINDATNSFFNYTSGRWLYNEHLRLPERRLYFDINELCRIVAKSVRLPRTNIVLVTKIAEGGSYRIFETTFRDGLKVIARLPYPCTIPRKYGVASEVATMEFLRIHGIPIPKILDWSSSASNQLGSEYIIMERVPGRELADTWYTMTFKERMAVIEKIVDVERLLFGIKFPASGSLYFKDSLNPDIKSVHMPEENSFKDIGRFCIGPSTEYLWWYQKRDELAVNRGPWKSSEEVLKAVGEREVEWLRRFGEKRYPREPFYREFYSRQKVDPQVQIRYLLDYLKVAPHIVPKAEQLNVPTIRHPDLSPSNIFISDSGDITGIIDWQHTTIHPIFLQAKIPKHFQNYGDDDSENFRRPKLAEDFATMTSSDKRIEMELYRRRQVHYFYLGHTSELNKAHFHAMGKYNLVLRNQLYDIASRPWEGDNTSLQAQLIKTMAQWSEIASPEDNPPVQYSPAEVEECLDRDAKQKRVDEQMQQVRDFIGVNIDGLVLNEEFETARERANLIKDELAEGANTEEEKREFDELWPFQDHEEID</sequence>
<dbReference type="InterPro" id="IPR051035">
    <property type="entry name" value="Mito_inheritance_9"/>
</dbReference>
<organism evidence="3 4">
    <name type="scientific">Lachnellula willkommii</name>
    <dbReference type="NCBI Taxonomy" id="215461"/>
    <lineage>
        <taxon>Eukaryota</taxon>
        <taxon>Fungi</taxon>
        <taxon>Dikarya</taxon>
        <taxon>Ascomycota</taxon>
        <taxon>Pezizomycotina</taxon>
        <taxon>Leotiomycetes</taxon>
        <taxon>Helotiales</taxon>
        <taxon>Lachnaceae</taxon>
        <taxon>Lachnellula</taxon>
    </lineage>
</organism>
<feature type="region of interest" description="Disordered" evidence="1">
    <location>
        <begin position="517"/>
        <end position="543"/>
    </location>
</feature>
<dbReference type="InterPro" id="IPR002575">
    <property type="entry name" value="Aminoglycoside_PTrfase"/>
</dbReference>
<keyword evidence="4" id="KW-1185">Reference proteome</keyword>
<dbReference type="AlphaFoldDB" id="A0A559M448"/>
<evidence type="ECO:0000313" key="4">
    <source>
        <dbReference type="Proteomes" id="UP000315522"/>
    </source>
</evidence>
<protein>
    <submittedName>
        <fullName evidence="3">Altered inheritance of mitochondria protein, mitochondrial</fullName>
    </submittedName>
</protein>
<accession>A0A559M448</accession>
<dbReference type="PANTHER" id="PTHR36091">
    <property type="entry name" value="ALTERED INHERITANCE OF MITOCHONDRIA PROTEIN 9, MITOCHONDRIAL"/>
    <property type="match status" value="1"/>
</dbReference>
<proteinExistence type="predicted"/>
<evidence type="ECO:0000313" key="3">
    <source>
        <dbReference type="EMBL" id="TVY87724.1"/>
    </source>
</evidence>
<name>A0A559M448_9HELO</name>
<dbReference type="SUPFAM" id="SSF56112">
    <property type="entry name" value="Protein kinase-like (PK-like)"/>
    <property type="match status" value="1"/>
</dbReference>